<accession>A0A814P116</accession>
<evidence type="ECO:0000313" key="3">
    <source>
        <dbReference type="Proteomes" id="UP000663882"/>
    </source>
</evidence>
<name>A0A814P116_9BILA</name>
<dbReference type="AlphaFoldDB" id="A0A814P116"/>
<protein>
    <submittedName>
        <fullName evidence="1">Uncharacterized protein</fullName>
    </submittedName>
</protein>
<dbReference type="EMBL" id="CAJNOO010001127">
    <property type="protein sequence ID" value="CAF1101292.1"/>
    <property type="molecule type" value="Genomic_DNA"/>
</dbReference>
<comment type="caution">
    <text evidence="1">The sequence shown here is derived from an EMBL/GenBank/DDBJ whole genome shotgun (WGS) entry which is preliminary data.</text>
</comment>
<organism evidence="1 3">
    <name type="scientific">Rotaria sordida</name>
    <dbReference type="NCBI Taxonomy" id="392033"/>
    <lineage>
        <taxon>Eukaryota</taxon>
        <taxon>Metazoa</taxon>
        <taxon>Spiralia</taxon>
        <taxon>Gnathifera</taxon>
        <taxon>Rotifera</taxon>
        <taxon>Eurotatoria</taxon>
        <taxon>Bdelloidea</taxon>
        <taxon>Philodinida</taxon>
        <taxon>Philodinidae</taxon>
        <taxon>Rotaria</taxon>
    </lineage>
</organism>
<sequence length="76" mass="9002">MQAMFSIKDNSISNDCWFAFICDIYWDLLDYSICINYCVFSGCREIIERECPDMMFIPSIPVLFGDIYFAYKKNHS</sequence>
<gene>
    <name evidence="1" type="ORF">RFH988_LOCUS19331</name>
    <name evidence="2" type="ORF">SEV965_LOCUS20652</name>
</gene>
<dbReference type="Proteomes" id="UP000663889">
    <property type="component" value="Unassembled WGS sequence"/>
</dbReference>
<evidence type="ECO:0000313" key="1">
    <source>
        <dbReference type="EMBL" id="CAF1101292.1"/>
    </source>
</evidence>
<reference evidence="1" key="1">
    <citation type="submission" date="2021-02" db="EMBL/GenBank/DDBJ databases">
        <authorList>
            <person name="Nowell W R."/>
        </authorList>
    </citation>
    <scope>NUCLEOTIDE SEQUENCE</scope>
</reference>
<dbReference type="Proteomes" id="UP000663882">
    <property type="component" value="Unassembled WGS sequence"/>
</dbReference>
<evidence type="ECO:0000313" key="2">
    <source>
        <dbReference type="EMBL" id="CAF1192068.1"/>
    </source>
</evidence>
<dbReference type="EMBL" id="CAJNOU010001357">
    <property type="protein sequence ID" value="CAF1192068.1"/>
    <property type="molecule type" value="Genomic_DNA"/>
</dbReference>
<proteinExistence type="predicted"/>